<proteinExistence type="predicted"/>
<dbReference type="PANTHER" id="PTHR21312">
    <property type="entry name" value="SERINE PROTEASE INHIBITOR"/>
    <property type="match status" value="1"/>
</dbReference>
<protein>
    <submittedName>
        <fullName evidence="3">Serine protease inhibitor Kazal-type 10-like</fullName>
    </submittedName>
</protein>
<evidence type="ECO:0000313" key="2">
    <source>
        <dbReference type="Proteomes" id="UP001652663"/>
    </source>
</evidence>
<keyword evidence="3" id="KW-0646">Protease inhibitor</keyword>
<dbReference type="RefSeq" id="XP_070649898.1">
    <property type="nucleotide sequence ID" value="XM_070793797.1"/>
</dbReference>
<organism evidence="2 3">
    <name type="scientific">Bos indicus</name>
    <name type="common">Zebu</name>
    <dbReference type="NCBI Taxonomy" id="9915"/>
    <lineage>
        <taxon>Eukaryota</taxon>
        <taxon>Metazoa</taxon>
        <taxon>Chordata</taxon>
        <taxon>Craniata</taxon>
        <taxon>Vertebrata</taxon>
        <taxon>Euteleostomi</taxon>
        <taxon>Mammalia</taxon>
        <taxon>Eutheria</taxon>
        <taxon>Laurasiatheria</taxon>
        <taxon>Artiodactyla</taxon>
        <taxon>Ruminantia</taxon>
        <taxon>Pecora</taxon>
        <taxon>Bovidae</taxon>
        <taxon>Bovinae</taxon>
        <taxon>Bos</taxon>
    </lineage>
</organism>
<evidence type="ECO:0000259" key="1">
    <source>
        <dbReference type="PROSITE" id="PS51465"/>
    </source>
</evidence>
<feature type="domain" description="Kazal-like" evidence="1">
    <location>
        <begin position="78"/>
        <end position="134"/>
    </location>
</feature>
<keyword evidence="2" id="KW-1185">Reference proteome</keyword>
<dbReference type="SUPFAM" id="SSF100895">
    <property type="entry name" value="Kazal-type serine protease inhibitors"/>
    <property type="match status" value="1"/>
</dbReference>
<dbReference type="InterPro" id="IPR002350">
    <property type="entry name" value="Kazal_dom"/>
</dbReference>
<dbReference type="InterPro" id="IPR036058">
    <property type="entry name" value="Kazal_dom_sf"/>
</dbReference>
<dbReference type="Proteomes" id="UP001652663">
    <property type="component" value="Chromosome 7"/>
</dbReference>
<accession>A0ABM4SQ34</accession>
<dbReference type="PROSITE" id="PS51465">
    <property type="entry name" value="KAZAL_2"/>
    <property type="match status" value="1"/>
</dbReference>
<evidence type="ECO:0000313" key="3">
    <source>
        <dbReference type="RefSeq" id="XP_070649898.1"/>
    </source>
</evidence>
<gene>
    <name evidence="3" type="primary">LOC139184193</name>
</gene>
<reference evidence="3" key="1">
    <citation type="submission" date="2025-08" db="UniProtKB">
        <authorList>
            <consortium name="RefSeq"/>
        </authorList>
    </citation>
    <scope>IDENTIFICATION</scope>
    <source>
        <tissue evidence="3">Blood</tissue>
    </source>
</reference>
<name>A0ABM4SQ34_BOSIN</name>
<dbReference type="PROSITE" id="PS00282">
    <property type="entry name" value="KAZAL_1"/>
    <property type="match status" value="1"/>
</dbReference>
<dbReference type="GO" id="GO:0004867">
    <property type="term" value="F:serine-type endopeptidase inhibitor activity"/>
    <property type="evidence" value="ECO:0007669"/>
    <property type="project" value="UniProtKB-KW"/>
</dbReference>
<sequence length="134" mass="14935">MCHVPLLQTLFKVSSTDLITCPSSERVISSFHFVNSIIFLGSLKRLWILLKVSSTDLITTCPSHHGSTLCSSLAWHFIFILPDCNKYVDQLDICTKEVDPVCATDGQTYANKCIFCTKKLKNSGNIGFSHWGCC</sequence>
<dbReference type="SMART" id="SM00280">
    <property type="entry name" value="KAZAL"/>
    <property type="match status" value="1"/>
</dbReference>
<dbReference type="Gene3D" id="3.30.60.30">
    <property type="match status" value="1"/>
</dbReference>
<dbReference type="PANTHER" id="PTHR21312:SF30">
    <property type="entry name" value="SERINE PROTEASE INHIBITOR KAZAL-TYPE 11-RELATED"/>
    <property type="match status" value="1"/>
</dbReference>
<keyword evidence="3" id="KW-0722">Serine protease inhibitor</keyword>
<dbReference type="GeneID" id="139184193"/>
<dbReference type="Pfam" id="PF00050">
    <property type="entry name" value="Kazal_1"/>
    <property type="match status" value="1"/>
</dbReference>